<organism evidence="3 4">
    <name type="scientific">Ponticoccus alexandrii</name>
    <dbReference type="NCBI Taxonomy" id="1943633"/>
    <lineage>
        <taxon>Bacteria</taxon>
        <taxon>Pseudomonadati</taxon>
        <taxon>Pseudomonadota</taxon>
        <taxon>Alphaproteobacteria</taxon>
        <taxon>Rhodobacterales</taxon>
        <taxon>Roseobacteraceae</taxon>
        <taxon>Ponticoccus</taxon>
    </lineage>
</organism>
<dbReference type="InterPro" id="IPR023614">
    <property type="entry name" value="Porin_dom_sf"/>
</dbReference>
<dbReference type="SUPFAM" id="SSF56935">
    <property type="entry name" value="Porins"/>
    <property type="match status" value="1"/>
</dbReference>
<dbReference type="InterPro" id="IPR033900">
    <property type="entry name" value="Gram_neg_porin_domain"/>
</dbReference>
<evidence type="ECO:0000313" key="3">
    <source>
        <dbReference type="EMBL" id="QRF65692.1"/>
    </source>
</evidence>
<dbReference type="RefSeq" id="WP_023852482.1">
    <property type="nucleotide sequence ID" value="NZ_CP047166.1"/>
</dbReference>
<feature type="signal peptide" evidence="1">
    <location>
        <begin position="1"/>
        <end position="20"/>
    </location>
</feature>
<keyword evidence="1" id="KW-0732">Signal</keyword>
<reference evidence="3 4" key="1">
    <citation type="submission" date="2019-12" db="EMBL/GenBank/DDBJ databases">
        <title>Complete Genome Sequence of a Quorum-Sensing Bacterium,Rhodobacteraceae bacterium C31, Isolated from a marine microalgae symbiotic bacteria.</title>
        <authorList>
            <person name="Zhang Y."/>
        </authorList>
    </citation>
    <scope>NUCLEOTIDE SEQUENCE [LARGE SCALE GENOMIC DNA]</scope>
    <source>
        <strain evidence="3 4">C31</strain>
    </source>
</reference>
<protein>
    <submittedName>
        <fullName evidence="3">Porin</fullName>
    </submittedName>
</protein>
<feature type="chain" id="PRO_5045501850" evidence="1">
    <location>
        <begin position="21"/>
        <end position="331"/>
    </location>
</feature>
<evidence type="ECO:0000259" key="2">
    <source>
        <dbReference type="Pfam" id="PF13609"/>
    </source>
</evidence>
<keyword evidence="4" id="KW-1185">Reference proteome</keyword>
<dbReference type="EMBL" id="CP047166">
    <property type="protein sequence ID" value="QRF65692.1"/>
    <property type="molecule type" value="Genomic_DNA"/>
</dbReference>
<dbReference type="Proteomes" id="UP000596387">
    <property type="component" value="Chromosome"/>
</dbReference>
<accession>A0ABX7F7A7</accession>
<dbReference type="Gene3D" id="2.40.160.10">
    <property type="entry name" value="Porin"/>
    <property type="match status" value="1"/>
</dbReference>
<proteinExistence type="predicted"/>
<evidence type="ECO:0000313" key="4">
    <source>
        <dbReference type="Proteomes" id="UP000596387"/>
    </source>
</evidence>
<evidence type="ECO:0000256" key="1">
    <source>
        <dbReference type="SAM" id="SignalP"/>
    </source>
</evidence>
<gene>
    <name evidence="3" type="ORF">GQA70_04770</name>
</gene>
<name>A0ABX7F7A7_9RHOB</name>
<sequence>MKNILFATTALVAVAGAASAEVTITGLAELGLVQNENGTGDFYTGDLSETQVFTDIDVTFTMTGEADNGLTFGATIDLDEINDECGPTTCDADTNNSSRLPDANMFLAYGAARLTVGDTDSAFDARLTETNLAGGTLNDDETVHPGWNGHSSFDEFYGGQEIRFDYTFDAFTMSVSTSPDSSKTFDPSYAIGVSYNADLAGLNLALGLGYIQVDEASSVYDSELGVSVATTFDNGLQAVLNYSKMSDDSSGGVDDGSHWGVGVAYTMNALTLAANYGEFDRDGAPDSDGYALVANYDFGGGLVGQFGYGAGSIEGPADYEDTWSLGLAMSF</sequence>
<feature type="domain" description="Porin" evidence="2">
    <location>
        <begin position="7"/>
        <end position="308"/>
    </location>
</feature>
<dbReference type="Pfam" id="PF13609">
    <property type="entry name" value="Porin_4"/>
    <property type="match status" value="1"/>
</dbReference>